<dbReference type="SUPFAM" id="SSF47459">
    <property type="entry name" value="HLH, helix-loop-helix DNA-binding domain"/>
    <property type="match status" value="1"/>
</dbReference>
<evidence type="ECO:0000256" key="6">
    <source>
        <dbReference type="SAM" id="MobiDB-lite"/>
    </source>
</evidence>
<feature type="coiled-coil region" evidence="5">
    <location>
        <begin position="192"/>
        <end position="219"/>
    </location>
</feature>
<keyword evidence="3" id="KW-0804">Transcription</keyword>
<reference evidence="8 9" key="1">
    <citation type="journal article" date="2023" name="Plants (Basel)">
        <title>Bridging the Gap: Combining Genomics and Transcriptomics Approaches to Understand Stylosanthes scabra, an Orphan Legume from the Brazilian Caatinga.</title>
        <authorList>
            <person name="Ferreira-Neto J.R.C."/>
            <person name="da Silva M.D."/>
            <person name="Binneck E."/>
            <person name="de Melo N.F."/>
            <person name="da Silva R.H."/>
            <person name="de Melo A.L.T.M."/>
            <person name="Pandolfi V."/>
            <person name="Bustamante F.O."/>
            <person name="Brasileiro-Vidal A.C."/>
            <person name="Benko-Iseppon A.M."/>
        </authorList>
    </citation>
    <scope>NUCLEOTIDE SEQUENCE [LARGE SCALE GENOMIC DNA]</scope>
    <source>
        <tissue evidence="8">Leaves</tissue>
    </source>
</reference>
<dbReference type="InterPro" id="IPR011598">
    <property type="entry name" value="bHLH_dom"/>
</dbReference>
<evidence type="ECO:0000259" key="7">
    <source>
        <dbReference type="PROSITE" id="PS50888"/>
    </source>
</evidence>
<dbReference type="InterPro" id="IPR052610">
    <property type="entry name" value="bHLH_transcription_regulator"/>
</dbReference>
<dbReference type="PROSITE" id="PS50888">
    <property type="entry name" value="BHLH"/>
    <property type="match status" value="1"/>
</dbReference>
<dbReference type="InterPro" id="IPR036638">
    <property type="entry name" value="HLH_DNA-bd_sf"/>
</dbReference>
<accession>A0ABU6SLL7</accession>
<dbReference type="PANTHER" id="PTHR45959">
    <property type="entry name" value="BHLH TRANSCRIPTION FACTOR"/>
    <property type="match status" value="1"/>
</dbReference>
<evidence type="ECO:0000313" key="8">
    <source>
        <dbReference type="EMBL" id="MED6136658.1"/>
    </source>
</evidence>
<dbReference type="EMBL" id="JASCZI010060895">
    <property type="protein sequence ID" value="MED6136658.1"/>
    <property type="molecule type" value="Genomic_DNA"/>
</dbReference>
<keyword evidence="5" id="KW-0175">Coiled coil</keyword>
<keyword evidence="9" id="KW-1185">Reference proteome</keyword>
<keyword evidence="4" id="KW-0539">Nucleus</keyword>
<evidence type="ECO:0000256" key="5">
    <source>
        <dbReference type="SAM" id="Coils"/>
    </source>
</evidence>
<feature type="region of interest" description="Disordered" evidence="6">
    <location>
        <begin position="118"/>
        <end position="151"/>
    </location>
</feature>
<evidence type="ECO:0000256" key="2">
    <source>
        <dbReference type="ARBA" id="ARBA00023015"/>
    </source>
</evidence>
<sequence length="345" mass="38931">MENLFKSWISQHLGVEEEQDGIIINQSHMMNNSLDEEQEFLMEIFNNGQPDFSPETSHEHYYYSSPNNDNNNNNVPNNCDTIPNNNNNGVSFEDTTLKKSNSYNYMMSLEKNCSSSTSSSYVLSFEPNSSSKERRTSEDGDGFEDATTKKLKAKTPDHIMAERKRRQDLTTSVIQLAATIPGLKKMDKAYVIREALNYIKALQDRIEELENQNKHRKVDSAILIGRSQDSSTDKSSIISCETTSDNNGGAFNESSLEIEAKVLEKEVLIRIQYEKPKNNIMLKIHALLDKLHLSIACNSVLPFGTSAIVIITIVAQMDAGDKFSMTMDELVKCLREDLMDTNNNA</sequence>
<keyword evidence="2" id="KW-0805">Transcription regulation</keyword>
<evidence type="ECO:0000256" key="3">
    <source>
        <dbReference type="ARBA" id="ARBA00023163"/>
    </source>
</evidence>
<evidence type="ECO:0000256" key="4">
    <source>
        <dbReference type="ARBA" id="ARBA00023242"/>
    </source>
</evidence>
<name>A0ABU6SLL7_9FABA</name>
<dbReference type="Proteomes" id="UP001341840">
    <property type="component" value="Unassembled WGS sequence"/>
</dbReference>
<dbReference type="Gene3D" id="4.10.280.10">
    <property type="entry name" value="Helix-loop-helix DNA-binding domain"/>
    <property type="match status" value="1"/>
</dbReference>
<gene>
    <name evidence="8" type="ORF">PIB30_057925</name>
</gene>
<dbReference type="SMART" id="SM00353">
    <property type="entry name" value="HLH"/>
    <property type="match status" value="1"/>
</dbReference>
<dbReference type="PANTHER" id="PTHR45959:SF10">
    <property type="entry name" value="HELIX LOOP HELIX DNA-BINDING DOMAIN PROTEIN"/>
    <property type="match status" value="1"/>
</dbReference>
<evidence type="ECO:0000313" key="9">
    <source>
        <dbReference type="Proteomes" id="UP001341840"/>
    </source>
</evidence>
<protein>
    <recommendedName>
        <fullName evidence="7">BHLH domain-containing protein</fullName>
    </recommendedName>
</protein>
<feature type="compositionally biased region" description="Low complexity" evidence="6">
    <location>
        <begin position="66"/>
        <end position="88"/>
    </location>
</feature>
<evidence type="ECO:0000256" key="1">
    <source>
        <dbReference type="ARBA" id="ARBA00004123"/>
    </source>
</evidence>
<organism evidence="8 9">
    <name type="scientific">Stylosanthes scabra</name>
    <dbReference type="NCBI Taxonomy" id="79078"/>
    <lineage>
        <taxon>Eukaryota</taxon>
        <taxon>Viridiplantae</taxon>
        <taxon>Streptophyta</taxon>
        <taxon>Embryophyta</taxon>
        <taxon>Tracheophyta</taxon>
        <taxon>Spermatophyta</taxon>
        <taxon>Magnoliopsida</taxon>
        <taxon>eudicotyledons</taxon>
        <taxon>Gunneridae</taxon>
        <taxon>Pentapetalae</taxon>
        <taxon>rosids</taxon>
        <taxon>fabids</taxon>
        <taxon>Fabales</taxon>
        <taxon>Fabaceae</taxon>
        <taxon>Papilionoideae</taxon>
        <taxon>50 kb inversion clade</taxon>
        <taxon>dalbergioids sensu lato</taxon>
        <taxon>Dalbergieae</taxon>
        <taxon>Pterocarpus clade</taxon>
        <taxon>Stylosanthes</taxon>
    </lineage>
</organism>
<feature type="domain" description="BHLH" evidence="7">
    <location>
        <begin position="153"/>
        <end position="202"/>
    </location>
</feature>
<feature type="region of interest" description="Disordered" evidence="6">
    <location>
        <begin position="49"/>
        <end position="93"/>
    </location>
</feature>
<comment type="caution">
    <text evidence="8">The sequence shown here is derived from an EMBL/GenBank/DDBJ whole genome shotgun (WGS) entry which is preliminary data.</text>
</comment>
<dbReference type="Pfam" id="PF00010">
    <property type="entry name" value="HLH"/>
    <property type="match status" value="1"/>
</dbReference>
<proteinExistence type="predicted"/>
<comment type="subcellular location">
    <subcellularLocation>
        <location evidence="1">Nucleus</location>
    </subcellularLocation>
</comment>